<dbReference type="PROSITE" id="PS50283">
    <property type="entry name" value="NA_SOLUT_SYMP_3"/>
    <property type="match status" value="1"/>
</dbReference>
<proteinExistence type="inferred from homology"/>
<evidence type="ECO:0000256" key="10">
    <source>
        <dbReference type="ARBA" id="ARBA00023136"/>
    </source>
</evidence>
<keyword evidence="6 14" id="KW-0769">Symport</keyword>
<sequence>MADATIVLITLVIYKVTLLGIGFWASHKNNSTSDFFLGGRQLGAWVAAISASASSSSAWTLLGVSGAAYLWGYSAIWLFPSVIAGFLVNWFWVAPRIRNLSIKENAITVTDLLVTEPKAPLADTIRRAAIMIIVFSFTFYIAAQFKAAGTSFSSVFDMDFANAIILGAIIIMVYTLLGGFWAVSVTDTLQGLLMSVTAIILPVAALIQIGGFSELNQVMHQVSDPGFTSFTGVHGGIAALGFVIGIMGIGNGYPGQPHVVNRFMALKDERNLKQGRLIALGWAIVVYSGMLLLGWCARSFFPVLADNESVFFNATQHLFSPVVAGIMIAAILSAVMSTADSQILVVSSAMSYDTKAKHSQGIMMGRIAVVVVCVAASVLAIFLDQSIFNRVLFAWHAIGSSFGPVLIARLCQRHLSNKTVLATLLAGFGLTVLINSTANLPGDVAERWVPFIVAMLIAFFGSQRLATTDNLKS</sequence>
<dbReference type="AlphaFoldDB" id="A0A316FDE5"/>
<dbReference type="Pfam" id="PF00474">
    <property type="entry name" value="SSF"/>
    <property type="match status" value="1"/>
</dbReference>
<keyword evidence="7 14" id="KW-1133">Transmembrane helix</keyword>
<name>A0A316FDE5_9GAMM</name>
<evidence type="ECO:0000256" key="3">
    <source>
        <dbReference type="ARBA" id="ARBA00022448"/>
    </source>
</evidence>
<dbReference type="OrthoDB" id="9789704at2"/>
<evidence type="ECO:0000256" key="14">
    <source>
        <dbReference type="RuleBase" id="RU366012"/>
    </source>
</evidence>
<feature type="transmembrane region" description="Helical" evidence="14">
    <location>
        <begin position="6"/>
        <end position="25"/>
    </location>
</feature>
<dbReference type="GO" id="GO:0031402">
    <property type="term" value="F:sodium ion binding"/>
    <property type="evidence" value="ECO:0007669"/>
    <property type="project" value="UniProtKB-UniRule"/>
</dbReference>
<feature type="transmembrane region" description="Helical" evidence="14">
    <location>
        <begin position="321"/>
        <end position="346"/>
    </location>
</feature>
<comment type="subcellular location">
    <subcellularLocation>
        <location evidence="14">Cell inner membrane</location>
        <topology evidence="14">Multi-pass membrane protein</topology>
    </subcellularLocation>
    <subcellularLocation>
        <location evidence="1">Cell membrane</location>
        <topology evidence="1">Multi-pass membrane protein</topology>
    </subcellularLocation>
</comment>
<feature type="transmembrane region" description="Helical" evidence="14">
    <location>
        <begin position="233"/>
        <end position="254"/>
    </location>
</feature>
<dbReference type="InterPro" id="IPR038377">
    <property type="entry name" value="Na/Glc_symporter_sf"/>
</dbReference>
<feature type="transmembrane region" description="Helical" evidence="14">
    <location>
        <begin position="70"/>
        <end position="93"/>
    </location>
</feature>
<organism evidence="15 16">
    <name type="scientific">Pleionea mediterranea</name>
    <dbReference type="NCBI Taxonomy" id="523701"/>
    <lineage>
        <taxon>Bacteria</taxon>
        <taxon>Pseudomonadati</taxon>
        <taxon>Pseudomonadota</taxon>
        <taxon>Gammaproteobacteria</taxon>
        <taxon>Oceanospirillales</taxon>
        <taxon>Pleioneaceae</taxon>
        <taxon>Pleionea</taxon>
    </lineage>
</organism>
<accession>A0A316FDE5</accession>
<evidence type="ECO:0000256" key="13">
    <source>
        <dbReference type="RuleBase" id="RU362091"/>
    </source>
</evidence>
<keyword evidence="14" id="KW-0029">Amino-acid transport</keyword>
<evidence type="ECO:0000256" key="8">
    <source>
        <dbReference type="ARBA" id="ARBA00023053"/>
    </source>
</evidence>
<dbReference type="GO" id="GO:0015824">
    <property type="term" value="P:proline transport"/>
    <property type="evidence" value="ECO:0007669"/>
    <property type="project" value="UniProtKB-UniRule"/>
</dbReference>
<feature type="transmembrane region" description="Helical" evidence="14">
    <location>
        <begin position="128"/>
        <end position="148"/>
    </location>
</feature>
<keyword evidence="8 14" id="KW-0915">Sodium</keyword>
<keyword evidence="14" id="KW-0997">Cell inner membrane</keyword>
<dbReference type="RefSeq" id="WP_109764863.1">
    <property type="nucleotide sequence ID" value="NZ_QGGU01000013.1"/>
</dbReference>
<gene>
    <name evidence="15" type="ORF">C8D97_113114</name>
</gene>
<evidence type="ECO:0000256" key="1">
    <source>
        <dbReference type="ARBA" id="ARBA00004651"/>
    </source>
</evidence>
<evidence type="ECO:0000256" key="5">
    <source>
        <dbReference type="ARBA" id="ARBA00022692"/>
    </source>
</evidence>
<keyword evidence="3 14" id="KW-0813">Transport</keyword>
<comment type="catalytic activity">
    <reaction evidence="12">
        <text>L-proline(in) + Na(+)(in) = L-proline(out) + Na(+)(out)</text>
        <dbReference type="Rhea" id="RHEA:28967"/>
        <dbReference type="ChEBI" id="CHEBI:29101"/>
        <dbReference type="ChEBI" id="CHEBI:60039"/>
    </reaction>
</comment>
<feature type="transmembrane region" description="Helical" evidence="14">
    <location>
        <begin position="419"/>
        <end position="436"/>
    </location>
</feature>
<dbReference type="GO" id="GO:0005886">
    <property type="term" value="C:plasma membrane"/>
    <property type="evidence" value="ECO:0007669"/>
    <property type="project" value="UniProtKB-SubCell"/>
</dbReference>
<dbReference type="PANTHER" id="PTHR48086:SF3">
    <property type="entry name" value="SODIUM_PROLINE SYMPORTER"/>
    <property type="match status" value="1"/>
</dbReference>
<dbReference type="Gene3D" id="1.20.1730.10">
    <property type="entry name" value="Sodium/glucose cotransporter"/>
    <property type="match status" value="1"/>
</dbReference>
<evidence type="ECO:0000256" key="11">
    <source>
        <dbReference type="ARBA" id="ARBA00023201"/>
    </source>
</evidence>
<keyword evidence="16" id="KW-1185">Reference proteome</keyword>
<comment type="function">
    <text evidence="14">Catalyzes the sodium-dependent uptake of extracellular L-proline.</text>
</comment>
<dbReference type="InterPro" id="IPR001734">
    <property type="entry name" value="Na/solute_symporter"/>
</dbReference>
<reference evidence="15 16" key="1">
    <citation type="submission" date="2018-05" db="EMBL/GenBank/DDBJ databases">
        <title>Genomic Encyclopedia of Type Strains, Phase IV (KMG-IV): sequencing the most valuable type-strain genomes for metagenomic binning, comparative biology and taxonomic classification.</title>
        <authorList>
            <person name="Goeker M."/>
        </authorList>
    </citation>
    <scope>NUCLEOTIDE SEQUENCE [LARGE SCALE GENOMIC DNA]</scope>
    <source>
        <strain evidence="15 16">DSM 25350</strain>
    </source>
</reference>
<dbReference type="NCBIfam" id="TIGR00813">
    <property type="entry name" value="sss"/>
    <property type="match status" value="1"/>
</dbReference>
<evidence type="ECO:0000256" key="4">
    <source>
        <dbReference type="ARBA" id="ARBA00022475"/>
    </source>
</evidence>
<feature type="transmembrane region" description="Helical" evidence="14">
    <location>
        <begin position="160"/>
        <end position="183"/>
    </location>
</feature>
<dbReference type="PANTHER" id="PTHR48086">
    <property type="entry name" value="SODIUM/PROLINE SYMPORTER-RELATED"/>
    <property type="match status" value="1"/>
</dbReference>
<evidence type="ECO:0000313" key="15">
    <source>
        <dbReference type="EMBL" id="PWK46429.1"/>
    </source>
</evidence>
<evidence type="ECO:0000256" key="6">
    <source>
        <dbReference type="ARBA" id="ARBA00022847"/>
    </source>
</evidence>
<evidence type="ECO:0000256" key="2">
    <source>
        <dbReference type="ARBA" id="ARBA00006434"/>
    </source>
</evidence>
<dbReference type="GO" id="GO:0005298">
    <property type="term" value="F:proline:sodium symporter activity"/>
    <property type="evidence" value="ECO:0007669"/>
    <property type="project" value="UniProtKB-UniRule"/>
</dbReference>
<feature type="transmembrane region" description="Helical" evidence="14">
    <location>
        <begin position="275"/>
        <end position="301"/>
    </location>
</feature>
<keyword evidence="10 14" id="KW-0472">Membrane</keyword>
<keyword evidence="11 14" id="KW-0739">Sodium transport</keyword>
<feature type="transmembrane region" description="Helical" evidence="14">
    <location>
        <begin position="448"/>
        <end position="466"/>
    </location>
</feature>
<feature type="transmembrane region" description="Helical" evidence="14">
    <location>
        <begin position="367"/>
        <end position="387"/>
    </location>
</feature>
<dbReference type="CDD" id="cd11475">
    <property type="entry name" value="SLC5sbd_PutP"/>
    <property type="match status" value="1"/>
</dbReference>
<dbReference type="Proteomes" id="UP000245790">
    <property type="component" value="Unassembled WGS sequence"/>
</dbReference>
<dbReference type="InterPro" id="IPR050277">
    <property type="entry name" value="Sodium:Solute_Symporter"/>
</dbReference>
<evidence type="ECO:0000313" key="16">
    <source>
        <dbReference type="Proteomes" id="UP000245790"/>
    </source>
</evidence>
<keyword evidence="9 14" id="KW-0406">Ion transport</keyword>
<feature type="transmembrane region" description="Helical" evidence="14">
    <location>
        <begin position="192"/>
        <end position="213"/>
    </location>
</feature>
<keyword evidence="4" id="KW-1003">Cell membrane</keyword>
<protein>
    <recommendedName>
        <fullName evidence="14">Sodium/proline symporter</fullName>
    </recommendedName>
    <alternativeName>
        <fullName evidence="14">Proline permease</fullName>
    </alternativeName>
</protein>
<dbReference type="InterPro" id="IPR011851">
    <property type="entry name" value="Na/Pro_symporter"/>
</dbReference>
<comment type="caution">
    <text evidence="15">The sequence shown here is derived from an EMBL/GenBank/DDBJ whole genome shotgun (WGS) entry which is preliminary data.</text>
</comment>
<dbReference type="EMBL" id="QGGU01000013">
    <property type="protein sequence ID" value="PWK46429.1"/>
    <property type="molecule type" value="Genomic_DNA"/>
</dbReference>
<evidence type="ECO:0000256" key="7">
    <source>
        <dbReference type="ARBA" id="ARBA00022989"/>
    </source>
</evidence>
<evidence type="ECO:0000256" key="12">
    <source>
        <dbReference type="ARBA" id="ARBA00033708"/>
    </source>
</evidence>
<evidence type="ECO:0000256" key="9">
    <source>
        <dbReference type="ARBA" id="ARBA00023065"/>
    </source>
</evidence>
<comment type="similarity">
    <text evidence="2 13">Belongs to the sodium:solute symporter (SSF) (TC 2.A.21) family.</text>
</comment>
<feature type="transmembrane region" description="Helical" evidence="14">
    <location>
        <begin position="393"/>
        <end position="412"/>
    </location>
</feature>
<keyword evidence="5 14" id="KW-0812">Transmembrane</keyword>